<evidence type="ECO:0008006" key="4">
    <source>
        <dbReference type="Google" id="ProtNLM"/>
    </source>
</evidence>
<organism evidence="2 3">
    <name type="scientific">Pseudomonas putida</name>
    <name type="common">Arthrobacter siderocapsulatus</name>
    <dbReference type="NCBI Taxonomy" id="303"/>
    <lineage>
        <taxon>Bacteria</taxon>
        <taxon>Pseudomonadati</taxon>
        <taxon>Pseudomonadota</taxon>
        <taxon>Gammaproteobacteria</taxon>
        <taxon>Pseudomonadales</taxon>
        <taxon>Pseudomonadaceae</taxon>
        <taxon>Pseudomonas</taxon>
    </lineage>
</organism>
<evidence type="ECO:0000256" key="1">
    <source>
        <dbReference type="SAM" id="SignalP"/>
    </source>
</evidence>
<evidence type="ECO:0000313" key="2">
    <source>
        <dbReference type="EMBL" id="OLS60153.1"/>
    </source>
</evidence>
<dbReference type="AlphaFoldDB" id="A0A1Q9QYE5"/>
<proteinExistence type="predicted"/>
<dbReference type="Proteomes" id="UP000186736">
    <property type="component" value="Unassembled WGS sequence"/>
</dbReference>
<gene>
    <name evidence="2" type="ORF">PSEMO_49640</name>
</gene>
<name>A0A1Q9QYE5_PSEPU</name>
<reference evidence="2 3" key="1">
    <citation type="submission" date="2016-10" db="EMBL/GenBank/DDBJ databases">
        <title>Genome Sequence of Pseudomonas putida GM4FR.</title>
        <authorList>
            <person name="Poehlein A."/>
            <person name="Wemheuer F."/>
            <person name="Hollensteiner J."/>
            <person name="Wemheuer B."/>
        </authorList>
    </citation>
    <scope>NUCLEOTIDE SEQUENCE [LARGE SCALE GENOMIC DNA]</scope>
    <source>
        <strain evidence="2 3">GM4FR</strain>
    </source>
</reference>
<dbReference type="EMBL" id="MKZO01000050">
    <property type="protein sequence ID" value="OLS60153.1"/>
    <property type="molecule type" value="Genomic_DNA"/>
</dbReference>
<keyword evidence="1" id="KW-0732">Signal</keyword>
<protein>
    <recommendedName>
        <fullName evidence="4">Lipoprotein</fullName>
    </recommendedName>
</protein>
<feature type="chain" id="PRO_5012163934" description="Lipoprotein" evidence="1">
    <location>
        <begin position="24"/>
        <end position="242"/>
    </location>
</feature>
<dbReference type="PROSITE" id="PS51257">
    <property type="entry name" value="PROKAR_LIPOPROTEIN"/>
    <property type="match status" value="1"/>
</dbReference>
<dbReference type="OrthoDB" id="6890721at2"/>
<accession>A0A1Q9QYE5</accession>
<evidence type="ECO:0000313" key="3">
    <source>
        <dbReference type="Proteomes" id="UP000186736"/>
    </source>
</evidence>
<comment type="caution">
    <text evidence="2">The sequence shown here is derived from an EMBL/GenBank/DDBJ whole genome shotgun (WGS) entry which is preliminary data.</text>
</comment>
<sequence>MSKKFTLALLAVALLGGCAQKPAGPAVDPLARLQFHQAFQTALYRSVSANVREVTAGAVSLQIVANRQGQAVSCQAKGYPEGVARLPFDVPRTPPRQFAAMMEQYCRQAIYPTAPDALYDDEGQMELRAPVVVVFTVQNASRWKQRNAQRAFFREHLLKGEAVDSVGYLVVRYQTDGKGCLVDIRPNDIRPMDFKLDGALQGRLNQACMKLDLSGLPGIAQGDPQQTVGQVSLEYAPWTVGR</sequence>
<feature type="signal peptide" evidence="1">
    <location>
        <begin position="1"/>
        <end position="23"/>
    </location>
</feature>
<dbReference type="RefSeq" id="WP_075805677.1">
    <property type="nucleotide sequence ID" value="NZ_MKZO01000050.1"/>
</dbReference>